<sequence length="262" mass="29255">MILLGHELKANVKSLLIWSLTIAVCSAGLVLMFESVADGMKDVAASFSQMGDFSKAFGMDKLNISTLNGYYATEVARIITIGGAMYAALIGISILSKEEEEHTAEFLYTFPRRRSYILVWKYMSLLVLLLFFNLITTGAEVVSFFFVNGKIDMEDFAVYHALTLLMEIEIASFCFLLSAFNKRRQVGLAMGIAIIAYLADIMCRIVPDIEFIKYLTPFYFSNVADIFSHADLEFIGMGVAVLVTVISYLLALTINSRRDLKV</sequence>
<keyword evidence="1" id="KW-0812">Transmembrane</keyword>
<keyword evidence="1" id="KW-0472">Membrane</keyword>
<feature type="transmembrane region" description="Helical" evidence="1">
    <location>
        <begin position="156"/>
        <end position="179"/>
    </location>
</feature>
<dbReference type="KEGG" id="sfer:NCTC12278_00908"/>
<dbReference type="OrthoDB" id="9800309at2"/>
<gene>
    <name evidence="2" type="ORF">NCTC12278_00908</name>
</gene>
<dbReference type="PANTHER" id="PTHR37305">
    <property type="entry name" value="INTEGRAL MEMBRANE PROTEIN-RELATED"/>
    <property type="match status" value="1"/>
</dbReference>
<dbReference type="STRING" id="1123303.GCA_000372425_00437"/>
<keyword evidence="1" id="KW-1133">Transmembrane helix</keyword>
<dbReference type="Proteomes" id="UP000249495">
    <property type="component" value="Chromosome 1"/>
</dbReference>
<name>A0A2X3XYS7_9STRE</name>
<organism evidence="2 3">
    <name type="scientific">Streptococcus ferus</name>
    <dbReference type="NCBI Taxonomy" id="1345"/>
    <lineage>
        <taxon>Bacteria</taxon>
        <taxon>Bacillati</taxon>
        <taxon>Bacillota</taxon>
        <taxon>Bacilli</taxon>
        <taxon>Lactobacillales</taxon>
        <taxon>Streptococcaceae</taxon>
        <taxon>Streptococcus</taxon>
    </lineage>
</organism>
<dbReference type="GO" id="GO:0005886">
    <property type="term" value="C:plasma membrane"/>
    <property type="evidence" value="ECO:0007669"/>
    <property type="project" value="UniProtKB-SubCell"/>
</dbReference>
<feature type="transmembrane region" description="Helical" evidence="1">
    <location>
        <begin position="116"/>
        <end position="136"/>
    </location>
</feature>
<reference evidence="2 3" key="1">
    <citation type="submission" date="2018-06" db="EMBL/GenBank/DDBJ databases">
        <authorList>
            <consortium name="Pathogen Informatics"/>
            <person name="Doyle S."/>
        </authorList>
    </citation>
    <scope>NUCLEOTIDE SEQUENCE [LARGE SCALE GENOMIC DNA]</scope>
    <source>
        <strain evidence="2 3">NCTC12278</strain>
    </source>
</reference>
<evidence type="ECO:0000313" key="3">
    <source>
        <dbReference type="Proteomes" id="UP000249495"/>
    </source>
</evidence>
<feature type="transmembrane region" description="Helical" evidence="1">
    <location>
        <begin position="234"/>
        <end position="254"/>
    </location>
</feature>
<dbReference type="PANTHER" id="PTHR37305:SF1">
    <property type="entry name" value="MEMBRANE PROTEIN"/>
    <property type="match status" value="1"/>
</dbReference>
<accession>A0A2X3XYS7</accession>
<dbReference type="AlphaFoldDB" id="A0A2X3XYS7"/>
<dbReference type="Pfam" id="PF12679">
    <property type="entry name" value="ABC2_membrane_2"/>
    <property type="match status" value="1"/>
</dbReference>
<dbReference type="EMBL" id="LS483343">
    <property type="protein sequence ID" value="SQF40341.1"/>
    <property type="molecule type" value="Genomic_DNA"/>
</dbReference>
<dbReference type="GO" id="GO:0140359">
    <property type="term" value="F:ABC-type transporter activity"/>
    <property type="evidence" value="ECO:0007669"/>
    <property type="project" value="InterPro"/>
</dbReference>
<protein>
    <submittedName>
        <fullName evidence="2">ABC transporter permease</fullName>
    </submittedName>
</protein>
<feature type="transmembrane region" description="Helical" evidence="1">
    <location>
        <begin position="186"/>
        <end position="207"/>
    </location>
</feature>
<evidence type="ECO:0000313" key="2">
    <source>
        <dbReference type="EMBL" id="SQF40341.1"/>
    </source>
</evidence>
<evidence type="ECO:0000256" key="1">
    <source>
        <dbReference type="SAM" id="Phobius"/>
    </source>
</evidence>
<feature type="transmembrane region" description="Helical" evidence="1">
    <location>
        <begin position="12"/>
        <end position="33"/>
    </location>
</feature>
<keyword evidence="3" id="KW-1185">Reference proteome</keyword>
<dbReference type="RefSeq" id="WP_018029765.1">
    <property type="nucleotide sequence ID" value="NZ_JBCLUB010000001.1"/>
</dbReference>
<proteinExistence type="predicted"/>